<dbReference type="EMBL" id="JBHFEH010000022">
    <property type="protein sequence ID" value="KAL2053206.1"/>
    <property type="molecule type" value="Genomic_DNA"/>
</dbReference>
<evidence type="ECO:0000256" key="6">
    <source>
        <dbReference type="ARBA" id="ARBA00023033"/>
    </source>
</evidence>
<keyword evidence="8" id="KW-0472">Membrane</keyword>
<comment type="cofactor">
    <cofactor evidence="1">
        <name>heme</name>
        <dbReference type="ChEBI" id="CHEBI:30413"/>
    </cofactor>
</comment>
<proteinExistence type="inferred from homology"/>
<feature type="transmembrane region" description="Helical" evidence="8">
    <location>
        <begin position="14"/>
        <end position="35"/>
    </location>
</feature>
<dbReference type="PRINTS" id="PR01239">
    <property type="entry name" value="EP450IICYP52"/>
</dbReference>
<keyword evidence="8" id="KW-1133">Transmembrane helix</keyword>
<keyword evidence="5 7" id="KW-0408">Iron</keyword>
<evidence type="ECO:0000256" key="8">
    <source>
        <dbReference type="SAM" id="Phobius"/>
    </source>
</evidence>
<dbReference type="InterPro" id="IPR001128">
    <property type="entry name" value="Cyt_P450"/>
</dbReference>
<evidence type="ECO:0000313" key="10">
    <source>
        <dbReference type="Proteomes" id="UP001590951"/>
    </source>
</evidence>
<comment type="caution">
    <text evidence="9">The sequence shown here is derived from an EMBL/GenBank/DDBJ whole genome shotgun (WGS) entry which is preliminary data.</text>
</comment>
<keyword evidence="10" id="KW-1185">Reference proteome</keyword>
<dbReference type="PROSITE" id="PS00086">
    <property type="entry name" value="CYTOCHROME_P450"/>
    <property type="match status" value="1"/>
</dbReference>
<name>A0ABR4B8L3_9LECA</name>
<evidence type="ECO:0008006" key="11">
    <source>
        <dbReference type="Google" id="ProtNLM"/>
    </source>
</evidence>
<protein>
    <recommendedName>
        <fullName evidence="11">Cytochrome P450</fullName>
    </recommendedName>
</protein>
<organism evidence="9 10">
    <name type="scientific">Lepraria finkii</name>
    <dbReference type="NCBI Taxonomy" id="1340010"/>
    <lineage>
        <taxon>Eukaryota</taxon>
        <taxon>Fungi</taxon>
        <taxon>Dikarya</taxon>
        <taxon>Ascomycota</taxon>
        <taxon>Pezizomycotina</taxon>
        <taxon>Lecanoromycetes</taxon>
        <taxon>OSLEUM clade</taxon>
        <taxon>Lecanoromycetidae</taxon>
        <taxon>Lecanorales</taxon>
        <taxon>Lecanorineae</taxon>
        <taxon>Stereocaulaceae</taxon>
        <taxon>Lepraria</taxon>
    </lineage>
</organism>
<dbReference type="CDD" id="cd11063">
    <property type="entry name" value="CYP52"/>
    <property type="match status" value="1"/>
</dbReference>
<dbReference type="Proteomes" id="UP001590951">
    <property type="component" value="Unassembled WGS sequence"/>
</dbReference>
<evidence type="ECO:0000256" key="4">
    <source>
        <dbReference type="ARBA" id="ARBA00023002"/>
    </source>
</evidence>
<dbReference type="SUPFAM" id="SSF48264">
    <property type="entry name" value="Cytochrome P450"/>
    <property type="match status" value="1"/>
</dbReference>
<evidence type="ECO:0000256" key="3">
    <source>
        <dbReference type="ARBA" id="ARBA00022723"/>
    </source>
</evidence>
<dbReference type="InterPro" id="IPR002974">
    <property type="entry name" value="Cyt_P450_E_CYP52_ascomycetes"/>
</dbReference>
<evidence type="ECO:0000256" key="2">
    <source>
        <dbReference type="ARBA" id="ARBA00010617"/>
    </source>
</evidence>
<keyword evidence="6 7" id="KW-0503">Monooxygenase</keyword>
<evidence type="ECO:0000256" key="5">
    <source>
        <dbReference type="ARBA" id="ARBA00023004"/>
    </source>
</evidence>
<dbReference type="PANTHER" id="PTHR24287:SF18">
    <property type="entry name" value="CYTOCHROME P450 MONOOXYGENASE APDE-RELATED"/>
    <property type="match status" value="1"/>
</dbReference>
<evidence type="ECO:0000313" key="9">
    <source>
        <dbReference type="EMBL" id="KAL2053206.1"/>
    </source>
</evidence>
<dbReference type="Pfam" id="PF00067">
    <property type="entry name" value="p450"/>
    <property type="match status" value="1"/>
</dbReference>
<dbReference type="InterPro" id="IPR047146">
    <property type="entry name" value="Cyt_P450_E_CYP52_fungi"/>
</dbReference>
<evidence type="ECO:0000256" key="1">
    <source>
        <dbReference type="ARBA" id="ARBA00001971"/>
    </source>
</evidence>
<sequence>MGLVTSRNLGDLEYGFSTLVTLSTLLVGYFTYNYVLRRREYEADMALASQHGCQPMAVAYPVKWPLGFDVLKAQYINNANKRLFAFQQPHIDNLGPNFSMTLLGNTGYTTLDPDNIEAMLSSNFEDWCMGSRRNALHPFIGEGIFTQDGPAWKHSREMLRRPFLKTHYQDLKAFNQHVNNLISNLSSSTGVVDLQTHFYSFTLATTTTLIFGQAVESVEGEDRDTFANSFDYASWISSLRIRLQDFYWACRTNRYGDSCRTVKDFAGGFVDEALKNTDKEATAENSNGYAFIQDLYDELKDPVLVRDQLVNILLAGRDTTACLLSWTFFLLVRHPSTLSRLCQEIQSIIGDEQELARAHIQKMSYLKCVLNETLRLYPPVPINVRIAQRTTTIPRGGGPDGTSPVLVRRGTGIGYIPYYLHRRKDLYGEDALDFRPERWEDGKLDSIGWGYLPFHAGPRACLGKDFALMEASCAVVRIIQTFPDIRVPPEEKIVPTGQEKQNLTIFLASAEGCRVLLQ</sequence>
<dbReference type="Gene3D" id="1.10.630.10">
    <property type="entry name" value="Cytochrome P450"/>
    <property type="match status" value="1"/>
</dbReference>
<dbReference type="PANTHER" id="PTHR24287">
    <property type="entry name" value="P450, PUTATIVE (EUROFUNG)-RELATED"/>
    <property type="match status" value="1"/>
</dbReference>
<dbReference type="InterPro" id="IPR036396">
    <property type="entry name" value="Cyt_P450_sf"/>
</dbReference>
<keyword evidence="7" id="KW-0349">Heme</keyword>
<dbReference type="PRINTS" id="PR00385">
    <property type="entry name" value="P450"/>
</dbReference>
<keyword evidence="8" id="KW-0812">Transmembrane</keyword>
<keyword evidence="3 7" id="KW-0479">Metal-binding</keyword>
<gene>
    <name evidence="9" type="ORF">ABVK25_006531</name>
</gene>
<accession>A0ABR4B8L3</accession>
<comment type="similarity">
    <text evidence="2 7">Belongs to the cytochrome P450 family.</text>
</comment>
<dbReference type="InterPro" id="IPR017972">
    <property type="entry name" value="Cyt_P450_CS"/>
</dbReference>
<reference evidence="9 10" key="1">
    <citation type="submission" date="2024-09" db="EMBL/GenBank/DDBJ databases">
        <title>Rethinking Asexuality: The Enigmatic Case of Functional Sexual Genes in Lepraria (Stereocaulaceae).</title>
        <authorList>
            <person name="Doellman M."/>
            <person name="Sun Y."/>
            <person name="Barcenas-Pena A."/>
            <person name="Lumbsch H.T."/>
            <person name="Grewe F."/>
        </authorList>
    </citation>
    <scope>NUCLEOTIDE SEQUENCE [LARGE SCALE GENOMIC DNA]</scope>
    <source>
        <strain evidence="9 10">Grewe 0041</strain>
    </source>
</reference>
<evidence type="ECO:0000256" key="7">
    <source>
        <dbReference type="RuleBase" id="RU000461"/>
    </source>
</evidence>
<keyword evidence="4 7" id="KW-0560">Oxidoreductase</keyword>